<accession>A0A450XJ11</accession>
<dbReference type="EMBL" id="CAADFM010000721">
    <property type="protein sequence ID" value="VFK29256.1"/>
    <property type="molecule type" value="Genomic_DNA"/>
</dbReference>
<dbReference type="AlphaFoldDB" id="A0A450XJ11"/>
<reference evidence="1" key="1">
    <citation type="submission" date="2019-02" db="EMBL/GenBank/DDBJ databases">
        <authorList>
            <person name="Gruber-Vodicka R. H."/>
            <person name="Seah K. B. B."/>
        </authorList>
    </citation>
    <scope>NUCLEOTIDE SEQUENCE</scope>
    <source>
        <strain evidence="1">BECK_S312</strain>
    </source>
</reference>
<gene>
    <name evidence="1" type="ORF">BECKLPF1236A_GA0070988_107211</name>
</gene>
<evidence type="ECO:0000313" key="1">
    <source>
        <dbReference type="EMBL" id="VFK29256.1"/>
    </source>
</evidence>
<organism evidence="1">
    <name type="scientific">Candidatus Kentrum sp. LPFa</name>
    <dbReference type="NCBI Taxonomy" id="2126335"/>
    <lineage>
        <taxon>Bacteria</taxon>
        <taxon>Pseudomonadati</taxon>
        <taxon>Pseudomonadota</taxon>
        <taxon>Gammaproteobacteria</taxon>
        <taxon>Candidatus Kentrum</taxon>
    </lineage>
</organism>
<protein>
    <submittedName>
        <fullName evidence="1">Uncharacterized protein</fullName>
    </submittedName>
</protein>
<name>A0A450XJ11_9GAMM</name>
<proteinExistence type="predicted"/>
<sequence>MKLQMARTDHNAIGLDTLLDFGDTQIIEVSADGSRILTWSKQTWTPIPNQPGWEQCEFEHECSGWGKPREFVAVRVEKEQKPSEQQELFQTTVWGDDSYICTETSISPTFRDTSIPTSFG</sequence>